<feature type="transmembrane region" description="Helical" evidence="7">
    <location>
        <begin position="222"/>
        <end position="249"/>
    </location>
</feature>
<evidence type="ECO:0000256" key="1">
    <source>
        <dbReference type="ARBA" id="ARBA00004651"/>
    </source>
</evidence>
<keyword evidence="5 7" id="KW-1133">Transmembrane helix</keyword>
<dbReference type="InterPro" id="IPR051393">
    <property type="entry name" value="ABC_transporter_permease"/>
</dbReference>
<keyword evidence="9" id="KW-0762">Sugar transport</keyword>
<proteinExistence type="inferred from homology"/>
<comment type="subcellular location">
    <subcellularLocation>
        <location evidence="1 7">Cell membrane</location>
        <topology evidence="1 7">Multi-pass membrane protein</topology>
    </subcellularLocation>
</comment>
<accession>A0A2V3U6J1</accession>
<keyword evidence="10" id="KW-1185">Reference proteome</keyword>
<dbReference type="InterPro" id="IPR000515">
    <property type="entry name" value="MetI-like"/>
</dbReference>
<feature type="transmembrane region" description="Helical" evidence="7">
    <location>
        <begin position="89"/>
        <end position="109"/>
    </location>
</feature>
<dbReference type="EMBL" id="QJJK01000005">
    <property type="protein sequence ID" value="PXW58675.1"/>
    <property type="molecule type" value="Genomic_DNA"/>
</dbReference>
<dbReference type="PANTHER" id="PTHR30193">
    <property type="entry name" value="ABC TRANSPORTER PERMEASE PROTEIN"/>
    <property type="match status" value="1"/>
</dbReference>
<dbReference type="Proteomes" id="UP000248021">
    <property type="component" value="Unassembled WGS sequence"/>
</dbReference>
<feature type="transmembrane region" description="Helical" evidence="7">
    <location>
        <begin position="160"/>
        <end position="180"/>
    </location>
</feature>
<evidence type="ECO:0000313" key="10">
    <source>
        <dbReference type="Proteomes" id="UP000248021"/>
    </source>
</evidence>
<dbReference type="SUPFAM" id="SSF161098">
    <property type="entry name" value="MetI-like"/>
    <property type="match status" value="1"/>
</dbReference>
<keyword evidence="3" id="KW-1003">Cell membrane</keyword>
<organism evidence="9 10">
    <name type="scientific">Chelatococcus asaccharovorans</name>
    <dbReference type="NCBI Taxonomy" id="28210"/>
    <lineage>
        <taxon>Bacteria</taxon>
        <taxon>Pseudomonadati</taxon>
        <taxon>Pseudomonadota</taxon>
        <taxon>Alphaproteobacteria</taxon>
        <taxon>Hyphomicrobiales</taxon>
        <taxon>Chelatococcaceae</taxon>
        <taxon>Chelatococcus</taxon>
    </lineage>
</organism>
<name>A0A2V3U6J1_9HYPH</name>
<dbReference type="CDD" id="cd06261">
    <property type="entry name" value="TM_PBP2"/>
    <property type="match status" value="1"/>
</dbReference>
<protein>
    <submittedName>
        <fullName evidence="9">Multiple sugar transport system permease protein</fullName>
    </submittedName>
</protein>
<dbReference type="RefSeq" id="WP_110374770.1">
    <property type="nucleotide sequence ID" value="NZ_JAHBRY010000001.1"/>
</dbReference>
<keyword evidence="4 7" id="KW-0812">Transmembrane</keyword>
<dbReference type="AlphaFoldDB" id="A0A2V3U6J1"/>
<dbReference type="OrthoDB" id="9801818at2"/>
<comment type="caution">
    <text evidence="9">The sequence shown here is derived from an EMBL/GenBank/DDBJ whole genome shotgun (WGS) entry which is preliminary data.</text>
</comment>
<comment type="similarity">
    <text evidence="7">Belongs to the binding-protein-dependent transport system permease family.</text>
</comment>
<dbReference type="GO" id="GO:0005886">
    <property type="term" value="C:plasma membrane"/>
    <property type="evidence" value="ECO:0007669"/>
    <property type="project" value="UniProtKB-SubCell"/>
</dbReference>
<feature type="transmembrane region" description="Helical" evidence="7">
    <location>
        <begin position="269"/>
        <end position="291"/>
    </location>
</feature>
<dbReference type="Gene3D" id="1.10.3720.10">
    <property type="entry name" value="MetI-like"/>
    <property type="match status" value="1"/>
</dbReference>
<dbReference type="GO" id="GO:0055085">
    <property type="term" value="P:transmembrane transport"/>
    <property type="evidence" value="ECO:0007669"/>
    <property type="project" value="InterPro"/>
</dbReference>
<feature type="transmembrane region" description="Helical" evidence="7">
    <location>
        <begin position="33"/>
        <end position="52"/>
    </location>
</feature>
<evidence type="ECO:0000256" key="6">
    <source>
        <dbReference type="ARBA" id="ARBA00023136"/>
    </source>
</evidence>
<evidence type="ECO:0000256" key="3">
    <source>
        <dbReference type="ARBA" id="ARBA00022475"/>
    </source>
</evidence>
<keyword evidence="6 7" id="KW-0472">Membrane</keyword>
<evidence type="ECO:0000256" key="5">
    <source>
        <dbReference type="ARBA" id="ARBA00022989"/>
    </source>
</evidence>
<gene>
    <name evidence="9" type="ORF">C7450_10521</name>
</gene>
<reference evidence="9 10" key="1">
    <citation type="submission" date="2018-05" db="EMBL/GenBank/DDBJ databases">
        <title>Genomic Encyclopedia of Type Strains, Phase IV (KMG-IV): sequencing the most valuable type-strain genomes for metagenomic binning, comparative biology and taxonomic classification.</title>
        <authorList>
            <person name="Goeker M."/>
        </authorList>
    </citation>
    <scope>NUCLEOTIDE SEQUENCE [LARGE SCALE GENOMIC DNA]</scope>
    <source>
        <strain evidence="9 10">DSM 6462</strain>
    </source>
</reference>
<dbReference type="Pfam" id="PF00528">
    <property type="entry name" value="BPD_transp_1"/>
    <property type="match status" value="1"/>
</dbReference>
<evidence type="ECO:0000259" key="8">
    <source>
        <dbReference type="PROSITE" id="PS50928"/>
    </source>
</evidence>
<evidence type="ECO:0000313" key="9">
    <source>
        <dbReference type="EMBL" id="PXW58675.1"/>
    </source>
</evidence>
<evidence type="ECO:0000256" key="2">
    <source>
        <dbReference type="ARBA" id="ARBA00022448"/>
    </source>
</evidence>
<evidence type="ECO:0000256" key="7">
    <source>
        <dbReference type="RuleBase" id="RU363032"/>
    </source>
</evidence>
<dbReference type="InterPro" id="IPR035906">
    <property type="entry name" value="MetI-like_sf"/>
</dbReference>
<evidence type="ECO:0000256" key="4">
    <source>
        <dbReference type="ARBA" id="ARBA00022692"/>
    </source>
</evidence>
<dbReference type="PANTHER" id="PTHR30193:SF37">
    <property type="entry name" value="INNER MEMBRANE ABC TRANSPORTER PERMEASE PROTEIN YCJO"/>
    <property type="match status" value="1"/>
</dbReference>
<dbReference type="PROSITE" id="PS50928">
    <property type="entry name" value="ABC_TM1"/>
    <property type="match status" value="1"/>
</dbReference>
<keyword evidence="2 7" id="KW-0813">Transport</keyword>
<feature type="domain" description="ABC transmembrane type-1" evidence="8">
    <location>
        <begin position="83"/>
        <end position="295"/>
    </location>
</feature>
<feature type="transmembrane region" description="Helical" evidence="7">
    <location>
        <begin position="116"/>
        <end position="140"/>
    </location>
</feature>
<sequence>MTDVALSRPAASPHASRVPIREALQGWSLVAPLYLFVTAIIVIPEIWALYLSFTDYSVGRTPQFVGLANYRATLSAAEFWMAAWRTLQFVAIAVSLEIAIGLWLACILARLRAFRGIIIACLIAPIAMSHAVTATMWGYLLDLNVGPINFLTEVMGFGRLPWLSSETLALLTVAFIEFWAGMPHVLIMLFPVRAALSPEIYEAAELDGATARQSFWRITLPLMMPALLIAMIFRIIITMRAFGTVWILTKGGPLESSELLSIYLYKTGFSYWNFGQAAAIAWLMLLITAAASSLYMLRLYRDAAGTTT</sequence>